<reference evidence="3" key="1">
    <citation type="submission" date="2021-12" db="EMBL/GenBank/DDBJ databases">
        <authorList>
            <person name="Rodrigo-Torres L."/>
            <person name="Arahal R. D."/>
            <person name="Lucena T."/>
        </authorList>
    </citation>
    <scope>NUCLEOTIDE SEQUENCE</scope>
    <source>
        <strain evidence="3">CECT 8419</strain>
    </source>
</reference>
<name>A0ABN8FB29_9BACT</name>
<comment type="caution">
    <text evidence="3">The sequence shown here is derived from an EMBL/GenBank/DDBJ whole genome shotgun (WGS) entry which is preliminary data.</text>
</comment>
<dbReference type="PANTHER" id="PTHR40469">
    <property type="entry name" value="SECRETED GLYCOSYL HYDROLASE"/>
    <property type="match status" value="1"/>
</dbReference>
<evidence type="ECO:0000256" key="1">
    <source>
        <dbReference type="SAM" id="SignalP"/>
    </source>
</evidence>
<dbReference type="Pfam" id="PF14100">
    <property type="entry name" value="DUF6807"/>
    <property type="match status" value="1"/>
</dbReference>
<keyword evidence="4" id="KW-1185">Reference proteome</keyword>
<feature type="domain" description="ThuA-like" evidence="2">
    <location>
        <begin position="415"/>
        <end position="637"/>
    </location>
</feature>
<dbReference type="InterPro" id="IPR029475">
    <property type="entry name" value="DUF6807"/>
</dbReference>
<evidence type="ECO:0000259" key="2">
    <source>
        <dbReference type="Pfam" id="PF06283"/>
    </source>
</evidence>
<protein>
    <recommendedName>
        <fullName evidence="2">ThuA-like domain-containing protein</fullName>
    </recommendedName>
</protein>
<feature type="signal peptide" evidence="1">
    <location>
        <begin position="1"/>
        <end position="18"/>
    </location>
</feature>
<proteinExistence type="predicted"/>
<dbReference type="PANTHER" id="PTHR40469:SF2">
    <property type="entry name" value="GALACTOSE-BINDING DOMAIN-LIKE SUPERFAMILY PROTEIN"/>
    <property type="match status" value="1"/>
</dbReference>
<dbReference type="InterPro" id="IPR029062">
    <property type="entry name" value="Class_I_gatase-like"/>
</dbReference>
<keyword evidence="1" id="KW-0732">Signal</keyword>
<evidence type="ECO:0000313" key="4">
    <source>
        <dbReference type="Proteomes" id="UP000837803"/>
    </source>
</evidence>
<sequence>MYRHLLCLCFPLLGYAQAPTTLTVYSGPYERTNSLVCTTLADEVQRGTTITLLEVVKAQQQPVTSQRDGNTLCWILDGDTPAESTREYVLTTTAAAPPTPAPATAADLRDGRVTLTHANRTLLAYQVEPAPVPPGVDPIYSRGGFIHPLLSPGGDTLTRIQPADHYHHYGVWNPWTHAEYDGRALDFWNLVKGQGTVAVDSLSETTQGALLAGLTAHQSYLAFRDSAVTEDPQTLLHERLRLRVIPAQDGSYHLDYQTTQTNPTELPFTVRAYRYQGFGYRARAGWNDANTTLLTSAGHDKSDGNATRARWVDVSGPTEHGTSGVLFMSHPDNYNAPEQIRIWPTGQNGGVENVFVNFNPAQDRDYVLRPGGSYRLRYGMRVYDGRIDSLQAERYWQDFAYPPQVIRQGDMAGTRVLLYTRNGEGFVHDNIPASIAAIEGLGEQYGFEVVASEDPAMFTPERLADFDVLVFSNTNNGVFDTPAQRQALKDYIAGGGGFVGIHSACGTERQWPWFARMLGGKFHRHAKRQDFDVAVLDADHPSTNFLPPTWHIEDDECYYLKQLNPNIHVLLAADLTTVTDEEGKTTYPADTFGDYFPTSWYHTSGGGRQWYTSLGHRIEHYSDPLYLQHILGGIRWAAE</sequence>
<accession>A0ABN8FB29</accession>
<dbReference type="InterPro" id="IPR029010">
    <property type="entry name" value="ThuA-like"/>
</dbReference>
<dbReference type="SUPFAM" id="SSF52317">
    <property type="entry name" value="Class I glutamine amidotransferase-like"/>
    <property type="match status" value="1"/>
</dbReference>
<dbReference type="RefSeq" id="WP_238751600.1">
    <property type="nucleotide sequence ID" value="NZ_CAKLPZ010000003.1"/>
</dbReference>
<evidence type="ECO:0000313" key="3">
    <source>
        <dbReference type="EMBL" id="CAH1001751.1"/>
    </source>
</evidence>
<dbReference type="Proteomes" id="UP000837803">
    <property type="component" value="Unassembled WGS sequence"/>
</dbReference>
<dbReference type="Gene3D" id="3.40.50.880">
    <property type="match status" value="1"/>
</dbReference>
<gene>
    <name evidence="3" type="ORF">LEM8419_02657</name>
</gene>
<feature type="chain" id="PRO_5046418263" description="ThuA-like domain-containing protein" evidence="1">
    <location>
        <begin position="19"/>
        <end position="639"/>
    </location>
</feature>
<organism evidence="3 4">
    <name type="scientific">Neolewinella maritima</name>
    <dbReference type="NCBI Taxonomy" id="1383882"/>
    <lineage>
        <taxon>Bacteria</taxon>
        <taxon>Pseudomonadati</taxon>
        <taxon>Bacteroidota</taxon>
        <taxon>Saprospiria</taxon>
        <taxon>Saprospirales</taxon>
        <taxon>Lewinellaceae</taxon>
        <taxon>Neolewinella</taxon>
    </lineage>
</organism>
<dbReference type="Pfam" id="PF06283">
    <property type="entry name" value="ThuA"/>
    <property type="match status" value="1"/>
</dbReference>
<dbReference type="EMBL" id="CAKLPZ010000003">
    <property type="protein sequence ID" value="CAH1001751.1"/>
    <property type="molecule type" value="Genomic_DNA"/>
</dbReference>